<reference evidence="8" key="1">
    <citation type="submission" date="2016-05" db="EMBL/GenBank/DDBJ databases">
        <authorList>
            <person name="Lavstsen T."/>
            <person name="Jespersen J.S."/>
        </authorList>
    </citation>
    <scope>NUCLEOTIDE SEQUENCE</scope>
    <source>
        <tissue evidence="8">Brain</tissue>
    </source>
</reference>
<dbReference type="GO" id="GO:0000127">
    <property type="term" value="C:transcription factor TFIIIC complex"/>
    <property type="evidence" value="ECO:0007669"/>
    <property type="project" value="InterPro"/>
</dbReference>
<reference evidence="8" key="2">
    <citation type="submission" date="2016-06" db="EMBL/GenBank/DDBJ databases">
        <title>The genome of a short-lived fish provides insights into sex chromosome evolution and the genetic control of aging.</title>
        <authorList>
            <person name="Reichwald K."/>
            <person name="Felder M."/>
            <person name="Petzold A."/>
            <person name="Koch P."/>
            <person name="Groth M."/>
            <person name="Platzer M."/>
        </authorList>
    </citation>
    <scope>NUCLEOTIDE SEQUENCE</scope>
    <source>
        <tissue evidence="8">Brain</tissue>
    </source>
</reference>
<dbReference type="InterPro" id="IPR042536">
    <property type="entry name" value="TFIIIC_tauA_Sfc1"/>
</dbReference>
<proteinExistence type="predicted"/>
<evidence type="ECO:0000256" key="1">
    <source>
        <dbReference type="ARBA" id="ARBA00004123"/>
    </source>
</evidence>
<dbReference type="PANTHER" id="PTHR13230:SF5">
    <property type="entry name" value="GENERAL TRANSCRIPTION FACTOR 3C POLYPEPTIDE 5"/>
    <property type="match status" value="1"/>
</dbReference>
<dbReference type="GO" id="GO:0006384">
    <property type="term" value="P:transcription initiation at RNA polymerase III promoter"/>
    <property type="evidence" value="ECO:0007669"/>
    <property type="project" value="InterPro"/>
</dbReference>
<evidence type="ECO:0000259" key="6">
    <source>
        <dbReference type="Pfam" id="PF09734"/>
    </source>
</evidence>
<dbReference type="PANTHER" id="PTHR13230">
    <property type="entry name" value="GENERAL TRANSCRIPTION FACTOR IIIC, POLYPEPTIDE 5"/>
    <property type="match status" value="1"/>
</dbReference>
<evidence type="ECO:0000256" key="3">
    <source>
        <dbReference type="ARBA" id="ARBA00023163"/>
    </source>
</evidence>
<accession>A0A1A8MXX8</accession>
<sequence length="550" mass="62840">MSETTPKAALAHFNRRTLNFTLKELSLSGRADGDVAARGGSSSVELRDSKKLVCVEYPAVVKSVEKMLETLGGEQTVSKTFSDPSRRLELRFRPQDPFCHSVCGNRLPSTNLLLRVRRRVRKKDPKDAEIQMDIVGIIGTTYKFQGMVDFQCLAVNSLNGEDTSLYDKIILRKAESPAFFEQDVPNFLPPAIFSRLDCPVDYFYRPDSQQKLPSAETTRVGKNLIGLARARRQNNAKFVSFNDPSVPTECLPAAKQNWARFCVKESDRRAEANIREMFERRPIWSRNALKANTNIHPEKLKLLLPLFAYFMVTGPWRCLWVRLGYDPRKNPDSKKYQMLDYRIRCSSKYGNTVPNIPVKAKRSAHNYSLSITLNKAVPQAANVMDSLSQDGPSTSRAPLPVSYQLKESSYIFRDGMLPPHRQMFYQLCDLEVDSIKGVIEQNSGNERVCDERDGWCVVGTTDKLRDLISAMIRKVVREKKPALPQVFQKRRRIGLIVKYPERDVEEEEEEGECGNKDDDDDDDDEDEEEDEFQPSEGSENEMETEILDYM</sequence>
<dbReference type="InterPro" id="IPR041499">
    <property type="entry name" value="Tfc1/Sfc1_N"/>
</dbReference>
<feature type="domain" description="Transcription factor IIIC subunit Tfc1/Sfc1 triple barrel" evidence="7">
    <location>
        <begin position="53"/>
        <end position="152"/>
    </location>
</feature>
<protein>
    <submittedName>
        <fullName evidence="8">General transcription factor IIIC, polypeptide 5</fullName>
    </submittedName>
</protein>
<dbReference type="Pfam" id="PF09734">
    <property type="entry name" value="Tau95"/>
    <property type="match status" value="1"/>
</dbReference>
<name>A0A1A8MXX8_9TELE</name>
<feature type="compositionally biased region" description="Acidic residues" evidence="5">
    <location>
        <begin position="503"/>
        <end position="550"/>
    </location>
</feature>
<dbReference type="InterPro" id="IPR019136">
    <property type="entry name" value="TF_IIIC_su-5_HTH"/>
</dbReference>
<feature type="domain" description="Transcription factor IIIC subunit 5 HTH" evidence="6">
    <location>
        <begin position="187"/>
        <end position="342"/>
    </location>
</feature>
<feature type="region of interest" description="Disordered" evidence="5">
    <location>
        <begin position="500"/>
        <end position="550"/>
    </location>
</feature>
<comment type="subcellular location">
    <subcellularLocation>
        <location evidence="1">Nucleus</location>
    </subcellularLocation>
</comment>
<dbReference type="AlphaFoldDB" id="A0A1A8MXX8"/>
<evidence type="ECO:0000256" key="5">
    <source>
        <dbReference type="SAM" id="MobiDB-lite"/>
    </source>
</evidence>
<dbReference type="GO" id="GO:0001002">
    <property type="term" value="F:RNA polymerase III type 1 promoter sequence-specific DNA binding"/>
    <property type="evidence" value="ECO:0007669"/>
    <property type="project" value="TreeGrafter"/>
</dbReference>
<dbReference type="Gene3D" id="3.30.200.160">
    <property type="entry name" value="TFIIIC, subcomplex tauA, subunit Sfc1, barrel domain"/>
    <property type="match status" value="1"/>
</dbReference>
<dbReference type="GO" id="GO:0001003">
    <property type="term" value="F:RNA polymerase III type 2 promoter sequence-specific DNA binding"/>
    <property type="evidence" value="ECO:0007669"/>
    <property type="project" value="TreeGrafter"/>
</dbReference>
<evidence type="ECO:0000256" key="4">
    <source>
        <dbReference type="ARBA" id="ARBA00023242"/>
    </source>
</evidence>
<dbReference type="Pfam" id="PF17682">
    <property type="entry name" value="Tau95_N"/>
    <property type="match status" value="1"/>
</dbReference>
<dbReference type="EMBL" id="HAEF01020205">
    <property type="protein sequence ID" value="SBR61364.1"/>
    <property type="molecule type" value="Transcribed_RNA"/>
</dbReference>
<evidence type="ECO:0000259" key="7">
    <source>
        <dbReference type="Pfam" id="PF17682"/>
    </source>
</evidence>
<dbReference type="InterPro" id="IPR040454">
    <property type="entry name" value="TF_IIIC_Tfc1/Sfc1"/>
</dbReference>
<keyword evidence="4" id="KW-0539">Nucleus</keyword>
<keyword evidence="2" id="KW-0238">DNA-binding</keyword>
<evidence type="ECO:0000256" key="2">
    <source>
        <dbReference type="ARBA" id="ARBA00023125"/>
    </source>
</evidence>
<dbReference type="FunFam" id="3.30.200.160:FF:000002">
    <property type="entry name" value="Transcription factor IIIC, subunit 5"/>
    <property type="match status" value="1"/>
</dbReference>
<evidence type="ECO:0000313" key="8">
    <source>
        <dbReference type="EMBL" id="SBR61364.1"/>
    </source>
</evidence>
<gene>
    <name evidence="8" type="primary">GTF3C5</name>
</gene>
<organism evidence="8">
    <name type="scientific">Nothobranchius pienaari</name>
    <dbReference type="NCBI Taxonomy" id="704102"/>
    <lineage>
        <taxon>Eukaryota</taxon>
        <taxon>Metazoa</taxon>
        <taxon>Chordata</taxon>
        <taxon>Craniata</taxon>
        <taxon>Vertebrata</taxon>
        <taxon>Euteleostomi</taxon>
        <taxon>Actinopterygii</taxon>
        <taxon>Neopterygii</taxon>
        <taxon>Teleostei</taxon>
        <taxon>Neoteleostei</taxon>
        <taxon>Acanthomorphata</taxon>
        <taxon>Ovalentaria</taxon>
        <taxon>Atherinomorphae</taxon>
        <taxon>Cyprinodontiformes</taxon>
        <taxon>Nothobranchiidae</taxon>
        <taxon>Nothobranchius</taxon>
    </lineage>
</organism>
<keyword evidence="3" id="KW-0804">Transcription</keyword>
<dbReference type="GO" id="GO:0005634">
    <property type="term" value="C:nucleus"/>
    <property type="evidence" value="ECO:0007669"/>
    <property type="project" value="UniProtKB-SubCell"/>
</dbReference>